<gene>
    <name evidence="2" type="ORF">BDZ83DRAFT_624583</name>
</gene>
<name>A0AAD8XGG6_GLOAC</name>
<feature type="chain" id="PRO_5042183435" description="Secreted protein" evidence="1">
    <location>
        <begin position="24"/>
        <end position="126"/>
    </location>
</feature>
<dbReference type="AlphaFoldDB" id="A0AAD8XGG6"/>
<feature type="signal peptide" evidence="1">
    <location>
        <begin position="1"/>
        <end position="23"/>
    </location>
</feature>
<comment type="caution">
    <text evidence="2">The sequence shown here is derived from an EMBL/GenBank/DDBJ whole genome shotgun (WGS) entry which is preliminary data.</text>
</comment>
<protein>
    <recommendedName>
        <fullName evidence="4">Secreted protein</fullName>
    </recommendedName>
</protein>
<dbReference type="RefSeq" id="XP_060363968.1">
    <property type="nucleotide sequence ID" value="XM_060508451.1"/>
</dbReference>
<accession>A0AAD8XGG6</accession>
<proteinExistence type="predicted"/>
<evidence type="ECO:0000313" key="2">
    <source>
        <dbReference type="EMBL" id="KAK1723913.1"/>
    </source>
</evidence>
<evidence type="ECO:0008006" key="4">
    <source>
        <dbReference type="Google" id="ProtNLM"/>
    </source>
</evidence>
<evidence type="ECO:0000256" key="1">
    <source>
        <dbReference type="SAM" id="SignalP"/>
    </source>
</evidence>
<dbReference type="EMBL" id="JAHMHS010000058">
    <property type="protein sequence ID" value="KAK1723913.1"/>
    <property type="molecule type" value="Genomic_DNA"/>
</dbReference>
<keyword evidence="1" id="KW-0732">Signal</keyword>
<dbReference type="GeneID" id="85392350"/>
<dbReference type="Proteomes" id="UP001244207">
    <property type="component" value="Unassembled WGS sequence"/>
</dbReference>
<sequence>MPTRRGRSNLILAHLSVFPPCLSFPPVSAGPLLALRWPVSPLPMPNGSPDHASPCRKDRSSLLFRRFGLGLLIWPRQCNRKAVKLALELFKYCPYLCAKSSYAGLRCAHCSPCEKARKGRAQHRQV</sequence>
<organism evidence="2 3">
    <name type="scientific">Glomerella acutata</name>
    <name type="common">Colletotrichum acutatum</name>
    <dbReference type="NCBI Taxonomy" id="27357"/>
    <lineage>
        <taxon>Eukaryota</taxon>
        <taxon>Fungi</taxon>
        <taxon>Dikarya</taxon>
        <taxon>Ascomycota</taxon>
        <taxon>Pezizomycotina</taxon>
        <taxon>Sordariomycetes</taxon>
        <taxon>Hypocreomycetidae</taxon>
        <taxon>Glomerellales</taxon>
        <taxon>Glomerellaceae</taxon>
        <taxon>Colletotrichum</taxon>
        <taxon>Colletotrichum acutatum species complex</taxon>
    </lineage>
</organism>
<evidence type="ECO:0000313" key="3">
    <source>
        <dbReference type="Proteomes" id="UP001244207"/>
    </source>
</evidence>
<keyword evidence="3" id="KW-1185">Reference proteome</keyword>
<reference evidence="2" key="1">
    <citation type="submission" date="2021-12" db="EMBL/GenBank/DDBJ databases">
        <title>Comparative genomics, transcriptomics and evolutionary studies reveal genomic signatures of adaptation to plant cell wall in hemibiotrophic fungi.</title>
        <authorList>
            <consortium name="DOE Joint Genome Institute"/>
            <person name="Baroncelli R."/>
            <person name="Diaz J.F."/>
            <person name="Benocci T."/>
            <person name="Peng M."/>
            <person name="Battaglia E."/>
            <person name="Haridas S."/>
            <person name="Andreopoulos W."/>
            <person name="Labutti K."/>
            <person name="Pangilinan J."/>
            <person name="Floch G.L."/>
            <person name="Makela M.R."/>
            <person name="Henrissat B."/>
            <person name="Grigoriev I.V."/>
            <person name="Crouch J.A."/>
            <person name="De Vries R.P."/>
            <person name="Sukno S.A."/>
            <person name="Thon M.R."/>
        </authorList>
    </citation>
    <scope>NUCLEOTIDE SEQUENCE</scope>
    <source>
        <strain evidence="2">CBS 112980</strain>
    </source>
</reference>